<sequence>MNTKTEATDLSLSDVHGSVRAPVGAGKWRRFMAAFGPGYIIAVGYMDPGNWATDLAAGSAYGYALLAVVLLASVMAMVLQALAAWLGLATGRDLAQLTRAAVNPFWGVVMWVAAQSAIIACDVAEVIGGAIALNLLFHIPLLLGAVLTIGDAFVVLMLLRSGMRLLEAAVIGLCTVIAVALFTEILLAHAALTPILAGLAPHMALLSNPGMLYIGVGIIGATVMPHNLYLHSALVQTRHVHEGEKARRSAIFWALVDSCAALVFAFLVNAAILVMAGSVFHAHGETNVQDLGRAFALLSPILGNRAAAIIFAVALLGSGINATVTGTLAGQVVMEGFLRMRMPVAVRRLLTRGLAVVPVVGVLVLAGPAAVNRLLVLSQVILSLQLPFAMLPLMFFAVRLKVLRPPVWLRGAGWVVTGLILLFNFALLWSLI</sequence>
<feature type="transmembrane region" description="Helical" evidence="7">
    <location>
        <begin position="60"/>
        <end position="88"/>
    </location>
</feature>
<keyword evidence="3 7" id="KW-0812">Transmembrane</keyword>
<dbReference type="InterPro" id="IPR001046">
    <property type="entry name" value="NRAMP_fam"/>
</dbReference>
<feature type="transmembrane region" description="Helical" evidence="7">
    <location>
        <begin position="376"/>
        <end position="400"/>
    </location>
</feature>
<dbReference type="Proteomes" id="UP001156641">
    <property type="component" value="Unassembled WGS sequence"/>
</dbReference>
<gene>
    <name evidence="8" type="primary">mntH</name>
    <name evidence="8" type="ORF">GCM10010909_04770</name>
</gene>
<feature type="transmembrane region" description="Helical" evidence="7">
    <location>
        <begin position="211"/>
        <end position="230"/>
    </location>
</feature>
<keyword evidence="2" id="KW-0813">Transport</keyword>
<feature type="transmembrane region" description="Helical" evidence="7">
    <location>
        <begin position="166"/>
        <end position="191"/>
    </location>
</feature>
<accession>A0ABQ6A016</accession>
<feature type="transmembrane region" description="Helical" evidence="7">
    <location>
        <begin position="251"/>
        <end position="276"/>
    </location>
</feature>
<evidence type="ECO:0000256" key="1">
    <source>
        <dbReference type="ARBA" id="ARBA00004141"/>
    </source>
</evidence>
<dbReference type="Pfam" id="PF01566">
    <property type="entry name" value="Nramp"/>
    <property type="match status" value="1"/>
</dbReference>
<name>A0ABQ6A016_9PROT</name>
<feature type="transmembrane region" description="Helical" evidence="7">
    <location>
        <begin position="306"/>
        <end position="329"/>
    </location>
</feature>
<dbReference type="PANTHER" id="PTHR11706:SF33">
    <property type="entry name" value="NATURAL RESISTANCE-ASSOCIATED MACROPHAGE PROTEIN 2"/>
    <property type="match status" value="1"/>
</dbReference>
<reference evidence="9" key="1">
    <citation type="journal article" date="2019" name="Int. J. Syst. Evol. Microbiol.">
        <title>The Global Catalogue of Microorganisms (GCM) 10K type strain sequencing project: providing services to taxonomists for standard genome sequencing and annotation.</title>
        <authorList>
            <consortium name="The Broad Institute Genomics Platform"/>
            <consortium name="The Broad Institute Genome Sequencing Center for Infectious Disease"/>
            <person name="Wu L."/>
            <person name="Ma J."/>
        </authorList>
    </citation>
    <scope>NUCLEOTIDE SEQUENCE [LARGE SCALE GENOMIC DNA]</scope>
    <source>
        <strain evidence="9">NBRC 112502</strain>
    </source>
</reference>
<evidence type="ECO:0000256" key="5">
    <source>
        <dbReference type="ARBA" id="ARBA00022989"/>
    </source>
</evidence>
<evidence type="ECO:0000313" key="9">
    <source>
        <dbReference type="Proteomes" id="UP001156641"/>
    </source>
</evidence>
<feature type="transmembrane region" description="Helical" evidence="7">
    <location>
        <begin position="349"/>
        <end position="370"/>
    </location>
</feature>
<keyword evidence="5 7" id="KW-1133">Transmembrane helix</keyword>
<feature type="transmembrane region" description="Helical" evidence="7">
    <location>
        <begin position="412"/>
        <end position="431"/>
    </location>
</feature>
<dbReference type="NCBIfam" id="NF037982">
    <property type="entry name" value="Nramp_1"/>
    <property type="match status" value="1"/>
</dbReference>
<keyword evidence="9" id="KW-1185">Reference proteome</keyword>
<dbReference type="EMBL" id="BSOS01000007">
    <property type="protein sequence ID" value="GLR65799.1"/>
    <property type="molecule type" value="Genomic_DNA"/>
</dbReference>
<dbReference type="PRINTS" id="PR00447">
    <property type="entry name" value="NATRESASSCMP"/>
</dbReference>
<evidence type="ECO:0000256" key="2">
    <source>
        <dbReference type="ARBA" id="ARBA00022448"/>
    </source>
</evidence>
<dbReference type="NCBIfam" id="TIGR01197">
    <property type="entry name" value="nramp"/>
    <property type="match status" value="1"/>
</dbReference>
<evidence type="ECO:0000313" key="8">
    <source>
        <dbReference type="EMBL" id="GLR65799.1"/>
    </source>
</evidence>
<evidence type="ECO:0000256" key="4">
    <source>
        <dbReference type="ARBA" id="ARBA00022847"/>
    </source>
</evidence>
<evidence type="ECO:0000256" key="6">
    <source>
        <dbReference type="ARBA" id="ARBA00023136"/>
    </source>
</evidence>
<evidence type="ECO:0000256" key="3">
    <source>
        <dbReference type="ARBA" id="ARBA00022692"/>
    </source>
</evidence>
<proteinExistence type="predicted"/>
<comment type="subcellular location">
    <subcellularLocation>
        <location evidence="1">Membrane</location>
        <topology evidence="1">Multi-pass membrane protein</topology>
    </subcellularLocation>
</comment>
<comment type="caution">
    <text evidence="8">The sequence shown here is derived from an EMBL/GenBank/DDBJ whole genome shotgun (WGS) entry which is preliminary data.</text>
</comment>
<feature type="transmembrane region" description="Helical" evidence="7">
    <location>
        <begin position="139"/>
        <end position="159"/>
    </location>
</feature>
<organism evidence="8 9">
    <name type="scientific">Acidocella aquatica</name>
    <dbReference type="NCBI Taxonomy" id="1922313"/>
    <lineage>
        <taxon>Bacteria</taxon>
        <taxon>Pseudomonadati</taxon>
        <taxon>Pseudomonadota</taxon>
        <taxon>Alphaproteobacteria</taxon>
        <taxon>Acetobacterales</taxon>
        <taxon>Acidocellaceae</taxon>
        <taxon>Acidocella</taxon>
    </lineage>
</organism>
<feature type="transmembrane region" description="Helical" evidence="7">
    <location>
        <begin position="108"/>
        <end position="133"/>
    </location>
</feature>
<dbReference type="NCBIfam" id="NF001923">
    <property type="entry name" value="PRK00701.1"/>
    <property type="match status" value="1"/>
</dbReference>
<dbReference type="PANTHER" id="PTHR11706">
    <property type="entry name" value="SOLUTE CARRIER PROTEIN FAMILY 11 MEMBER"/>
    <property type="match status" value="1"/>
</dbReference>
<keyword evidence="4" id="KW-0769">Symport</keyword>
<dbReference type="RefSeq" id="WP_284256329.1">
    <property type="nucleotide sequence ID" value="NZ_BSOS01000007.1"/>
</dbReference>
<keyword evidence="6 7" id="KW-0472">Membrane</keyword>
<evidence type="ECO:0000256" key="7">
    <source>
        <dbReference type="SAM" id="Phobius"/>
    </source>
</evidence>
<protein>
    <submittedName>
        <fullName evidence="8">Divalent metal cation transporter MntH</fullName>
    </submittedName>
</protein>